<dbReference type="InterPro" id="IPR004147">
    <property type="entry name" value="ABC1_dom"/>
</dbReference>
<dbReference type="EMBL" id="JACHJB010000004">
    <property type="protein sequence ID" value="MBB6351177.1"/>
    <property type="molecule type" value="Genomic_DNA"/>
</dbReference>
<dbReference type="InterPro" id="IPR000719">
    <property type="entry name" value="Prot_kinase_dom"/>
</dbReference>
<evidence type="ECO:0000313" key="2">
    <source>
        <dbReference type="EMBL" id="MBB6351177.1"/>
    </source>
</evidence>
<dbReference type="PANTHER" id="PTHR45890:SF1">
    <property type="entry name" value="AARF DOMAIN CONTAINING KINASE 2"/>
    <property type="match status" value="1"/>
</dbReference>
<proteinExistence type="predicted"/>
<dbReference type="CDD" id="cd05121">
    <property type="entry name" value="ABC1_ADCK3-like"/>
    <property type="match status" value="1"/>
</dbReference>
<dbReference type="PANTHER" id="PTHR45890">
    <property type="entry name" value="AARF DOMAIN CONTAINING KINASE 2 (PREDICTED)"/>
    <property type="match status" value="1"/>
</dbReference>
<feature type="domain" description="Protein kinase" evidence="1">
    <location>
        <begin position="96"/>
        <end position="409"/>
    </location>
</feature>
<reference evidence="2 3" key="1">
    <citation type="submission" date="2020-08" db="EMBL/GenBank/DDBJ databases">
        <title>Sequencing the genomes of 1000 actinobacteria strains.</title>
        <authorList>
            <person name="Klenk H.-P."/>
        </authorList>
    </citation>
    <scope>NUCLEOTIDE SEQUENCE [LARGE SCALE GENOMIC DNA]</scope>
    <source>
        <strain evidence="2 3">DSM 45913</strain>
    </source>
</reference>
<protein>
    <submittedName>
        <fullName evidence="2">Ubiquinone biosynthesis protein</fullName>
    </submittedName>
</protein>
<evidence type="ECO:0000313" key="3">
    <source>
        <dbReference type="Proteomes" id="UP000583800"/>
    </source>
</evidence>
<dbReference type="InterPro" id="IPR052402">
    <property type="entry name" value="ADCK_kinase"/>
</dbReference>
<organism evidence="2 3">
    <name type="scientific">Nonomuraea muscovyensis</name>
    <dbReference type="NCBI Taxonomy" id="1124761"/>
    <lineage>
        <taxon>Bacteria</taxon>
        <taxon>Bacillati</taxon>
        <taxon>Actinomycetota</taxon>
        <taxon>Actinomycetes</taxon>
        <taxon>Streptosporangiales</taxon>
        <taxon>Streptosporangiaceae</taxon>
        <taxon>Nonomuraea</taxon>
    </lineage>
</organism>
<dbReference type="PROSITE" id="PS50011">
    <property type="entry name" value="PROTEIN_KINASE_DOM"/>
    <property type="match status" value="1"/>
</dbReference>
<dbReference type="GO" id="GO:0005524">
    <property type="term" value="F:ATP binding"/>
    <property type="evidence" value="ECO:0007669"/>
    <property type="project" value="InterPro"/>
</dbReference>
<name>A0A7X0C9R6_9ACTN</name>
<evidence type="ECO:0000259" key="1">
    <source>
        <dbReference type="PROSITE" id="PS50011"/>
    </source>
</evidence>
<keyword evidence="3" id="KW-1185">Reference proteome</keyword>
<dbReference type="Pfam" id="PF03109">
    <property type="entry name" value="ABC1"/>
    <property type="match status" value="1"/>
</dbReference>
<accession>A0A7X0C9R6</accession>
<dbReference type="SUPFAM" id="SSF56112">
    <property type="entry name" value="Protein kinase-like (PK-like)"/>
    <property type="match status" value="1"/>
</dbReference>
<dbReference type="Proteomes" id="UP000583800">
    <property type="component" value="Unassembled WGS sequence"/>
</dbReference>
<dbReference type="AlphaFoldDB" id="A0A7X0C9R6"/>
<comment type="caution">
    <text evidence="2">The sequence shown here is derived from an EMBL/GenBank/DDBJ whole genome shotgun (WGS) entry which is preliminary data.</text>
</comment>
<sequence>MTVASAVPRLLIVAVSARRQDRRARLSQEIAGMIERLGGAFLKAGQLLATRVDLVGAELAAALGRLHDDVKPMSTRQALLTVTTAFETVPAGIEAAVWTPPVASGSIACVYRACHDGTDVALKVRRPDVARRFAADIAIVAFLTRAAAKLPMLRRVPLVEIADQVGMSLAAQLDFSREVEHLRRLRTDLADLPDIVVPAVLDELSSGGVIAMEYVHGLDRAAADKLPAETKEAGLSRLVGAVYHMLFVDGFIHVDLHQGNVYFRADGTVVILDAGFMFRLSDMARTRFTQFFAGMIRGDGEFCADILLSTVRHVEKGADVSAFRRDVTDLVARSTGAVAKDFELAAFSVELFDLQRRNRLFAESEFVFPLLCLLSLEGAVRRLHPLMDFQLEAAPHVMHGLLLTDAAVT</sequence>
<dbReference type="GO" id="GO:0004672">
    <property type="term" value="F:protein kinase activity"/>
    <property type="evidence" value="ECO:0007669"/>
    <property type="project" value="InterPro"/>
</dbReference>
<dbReference type="Gene3D" id="1.10.510.10">
    <property type="entry name" value="Transferase(Phosphotransferase) domain 1"/>
    <property type="match status" value="1"/>
</dbReference>
<keyword evidence="2" id="KW-0830">Ubiquinone</keyword>
<gene>
    <name evidence="2" type="ORF">FHU36_007760</name>
</gene>
<dbReference type="InterPro" id="IPR011009">
    <property type="entry name" value="Kinase-like_dom_sf"/>
</dbReference>
<dbReference type="RefSeq" id="WP_185088977.1">
    <property type="nucleotide sequence ID" value="NZ_JACHJB010000004.1"/>
</dbReference>